<dbReference type="GO" id="GO:0000981">
    <property type="term" value="F:DNA-binding transcription factor activity, RNA polymerase II-specific"/>
    <property type="evidence" value="ECO:0007669"/>
    <property type="project" value="InterPro"/>
</dbReference>
<organism evidence="9 10">
    <name type="scientific">Capronia coronata CBS 617.96</name>
    <dbReference type="NCBI Taxonomy" id="1182541"/>
    <lineage>
        <taxon>Eukaryota</taxon>
        <taxon>Fungi</taxon>
        <taxon>Dikarya</taxon>
        <taxon>Ascomycota</taxon>
        <taxon>Pezizomycotina</taxon>
        <taxon>Eurotiomycetes</taxon>
        <taxon>Chaetothyriomycetidae</taxon>
        <taxon>Chaetothyriales</taxon>
        <taxon>Herpotrichiellaceae</taxon>
        <taxon>Capronia</taxon>
    </lineage>
</organism>
<comment type="subcellular location">
    <subcellularLocation>
        <location evidence="1">Nucleus</location>
    </subcellularLocation>
</comment>
<reference evidence="9 10" key="1">
    <citation type="submission" date="2013-03" db="EMBL/GenBank/DDBJ databases">
        <title>The Genome Sequence of Capronia coronata CBS 617.96.</title>
        <authorList>
            <consortium name="The Broad Institute Genomics Platform"/>
            <person name="Cuomo C."/>
            <person name="de Hoog S."/>
            <person name="Gorbushina A."/>
            <person name="Walker B."/>
            <person name="Young S.K."/>
            <person name="Zeng Q."/>
            <person name="Gargeya S."/>
            <person name="Fitzgerald M."/>
            <person name="Haas B."/>
            <person name="Abouelleil A."/>
            <person name="Allen A.W."/>
            <person name="Alvarado L."/>
            <person name="Arachchi H.M."/>
            <person name="Berlin A.M."/>
            <person name="Chapman S.B."/>
            <person name="Gainer-Dewar J."/>
            <person name="Goldberg J."/>
            <person name="Griggs A."/>
            <person name="Gujja S."/>
            <person name="Hansen M."/>
            <person name="Howarth C."/>
            <person name="Imamovic A."/>
            <person name="Ireland A."/>
            <person name="Larimer J."/>
            <person name="McCowan C."/>
            <person name="Murphy C."/>
            <person name="Pearson M."/>
            <person name="Poon T.W."/>
            <person name="Priest M."/>
            <person name="Roberts A."/>
            <person name="Saif S."/>
            <person name="Shea T."/>
            <person name="Sisk P."/>
            <person name="Sykes S."/>
            <person name="Wortman J."/>
            <person name="Nusbaum C."/>
            <person name="Birren B."/>
        </authorList>
    </citation>
    <scope>NUCLEOTIDE SEQUENCE [LARGE SCALE GENOMIC DNA]</scope>
    <source>
        <strain evidence="9 10">CBS 617.96</strain>
    </source>
</reference>
<name>W9YVU2_9EURO</name>
<dbReference type="eggNOG" id="ENOG502SK5F">
    <property type="taxonomic scope" value="Eukaryota"/>
</dbReference>
<dbReference type="GO" id="GO:0003677">
    <property type="term" value="F:DNA binding"/>
    <property type="evidence" value="ECO:0007669"/>
    <property type="project" value="UniProtKB-KW"/>
</dbReference>
<feature type="compositionally biased region" description="Polar residues" evidence="7">
    <location>
        <begin position="87"/>
        <end position="98"/>
    </location>
</feature>
<proteinExistence type="predicted"/>
<evidence type="ECO:0000256" key="6">
    <source>
        <dbReference type="ARBA" id="ARBA00023242"/>
    </source>
</evidence>
<dbReference type="InterPro" id="IPR036864">
    <property type="entry name" value="Zn2-C6_fun-type_DNA-bd_sf"/>
</dbReference>
<comment type="caution">
    <text evidence="9">The sequence shown here is derived from an EMBL/GenBank/DDBJ whole genome shotgun (WGS) entry which is preliminary data.</text>
</comment>
<keyword evidence="5" id="KW-0804">Transcription</keyword>
<dbReference type="CDD" id="cd12148">
    <property type="entry name" value="fungal_TF_MHR"/>
    <property type="match status" value="1"/>
</dbReference>
<keyword evidence="6" id="KW-0539">Nucleus</keyword>
<dbReference type="Pfam" id="PF00172">
    <property type="entry name" value="Zn_clus"/>
    <property type="match status" value="1"/>
</dbReference>
<keyword evidence="4" id="KW-0238">DNA-binding</keyword>
<feature type="region of interest" description="Disordered" evidence="7">
    <location>
        <begin position="75"/>
        <end position="113"/>
    </location>
</feature>
<dbReference type="SMART" id="SM00066">
    <property type="entry name" value="GAL4"/>
    <property type="match status" value="1"/>
</dbReference>
<evidence type="ECO:0000256" key="1">
    <source>
        <dbReference type="ARBA" id="ARBA00004123"/>
    </source>
</evidence>
<dbReference type="SMART" id="SM00906">
    <property type="entry name" value="Fungal_trans"/>
    <property type="match status" value="1"/>
</dbReference>
<dbReference type="AlphaFoldDB" id="W9YVU2"/>
<dbReference type="GO" id="GO:0006351">
    <property type="term" value="P:DNA-templated transcription"/>
    <property type="evidence" value="ECO:0007669"/>
    <property type="project" value="InterPro"/>
</dbReference>
<feature type="domain" description="Zn(2)-C6 fungal-type" evidence="8">
    <location>
        <begin position="25"/>
        <end position="57"/>
    </location>
</feature>
<evidence type="ECO:0000259" key="8">
    <source>
        <dbReference type="PROSITE" id="PS50048"/>
    </source>
</evidence>
<evidence type="ECO:0000256" key="5">
    <source>
        <dbReference type="ARBA" id="ARBA00023163"/>
    </source>
</evidence>
<evidence type="ECO:0000256" key="4">
    <source>
        <dbReference type="ARBA" id="ARBA00023125"/>
    </source>
</evidence>
<keyword evidence="10" id="KW-1185">Reference proteome</keyword>
<evidence type="ECO:0000313" key="10">
    <source>
        <dbReference type="Proteomes" id="UP000019484"/>
    </source>
</evidence>
<dbReference type="InterPro" id="IPR050815">
    <property type="entry name" value="TF_fung"/>
</dbReference>
<dbReference type="GO" id="GO:0005634">
    <property type="term" value="C:nucleus"/>
    <property type="evidence" value="ECO:0007669"/>
    <property type="project" value="UniProtKB-SubCell"/>
</dbReference>
<dbReference type="EMBL" id="AMWN01000002">
    <property type="protein sequence ID" value="EXJ93805.1"/>
    <property type="molecule type" value="Genomic_DNA"/>
</dbReference>
<dbReference type="GO" id="GO:0008270">
    <property type="term" value="F:zinc ion binding"/>
    <property type="evidence" value="ECO:0007669"/>
    <property type="project" value="InterPro"/>
</dbReference>
<dbReference type="PANTHER" id="PTHR47338:SF5">
    <property type="entry name" value="ZN(II)2CYS6 TRANSCRIPTION FACTOR (EUROFUNG)"/>
    <property type="match status" value="1"/>
</dbReference>
<dbReference type="OrthoDB" id="2399539at2759"/>
<dbReference type="Proteomes" id="UP000019484">
    <property type="component" value="Unassembled WGS sequence"/>
</dbReference>
<protein>
    <recommendedName>
        <fullName evidence="8">Zn(2)-C6 fungal-type domain-containing protein</fullName>
    </recommendedName>
</protein>
<dbReference type="PANTHER" id="PTHR47338">
    <property type="entry name" value="ZN(II)2CYS6 TRANSCRIPTION FACTOR (EUROFUNG)-RELATED"/>
    <property type="match status" value="1"/>
</dbReference>
<evidence type="ECO:0000256" key="3">
    <source>
        <dbReference type="ARBA" id="ARBA00023015"/>
    </source>
</evidence>
<dbReference type="CDD" id="cd00067">
    <property type="entry name" value="GAL4"/>
    <property type="match status" value="1"/>
</dbReference>
<dbReference type="STRING" id="1182541.W9YVU2"/>
<keyword evidence="2" id="KW-0479">Metal-binding</keyword>
<evidence type="ECO:0000313" key="9">
    <source>
        <dbReference type="EMBL" id="EXJ93805.1"/>
    </source>
</evidence>
<feature type="region of interest" description="Disordered" evidence="7">
    <location>
        <begin position="475"/>
        <end position="497"/>
    </location>
</feature>
<dbReference type="InterPro" id="IPR001138">
    <property type="entry name" value="Zn2Cys6_DnaBD"/>
</dbReference>
<dbReference type="GeneID" id="19157098"/>
<sequence>MDLTSFTDYSLTSPNRPKLGRAAVACRRCRRLRIKCQHEGTRSPCQNCQGGNHECIFPQRGEPDYDRAFRQDRRRMRQNQQELSRGHSLSSDNASLPNVLSDGPEDRGLRTQKPPRSLHHYLHAHPGAEGLQTGNTTPTAAATDWTLLPPFEEVVEGCKVFTLSYFQLGFLPKTNFFERLSQERDSISIFLLLSILSISARFTTRLVQRYGNGTKATDYFLHKAAAMVPDQMYRPSLDAIQGFFLMSLAEWGKGDKHRSAIHMGIAVRMAGMLRLHREETYQLPENATADEVVNAEVARRTFWMLENHDNLHSGYNSPVCFSLDDITTLLPCDEQDFAFGLLPPERAALMGTPPAIQHPELTQSSTRSLFATLIQSHNIWGQVARRVASNERPSLPQNPMYTGPDIQTRKQDYLRLSSTLQDFERSLPLRHSWSVWNFRGFKTQRLELAYLSVVMMIKLSNIVLRRSYLQEILADSDDDNNDSSGSGGQSGTTTRPRATLEAQIIAEMFENMITLHEQIDAFFSLSSPDQGFPAFIVFCIYICGSLANHLLQRPLKIPASDTDRARAILEKSTEELGNLQGAWPMARCWSEALDKAKQLQATVSTPNTFDVAVESERSQEDARYVRVPHSSQSGQRGCSSETLLVGSNHGQKRPVDVVADSGSQQDHSINSTYNATDILGSRQDPWNDIFSSTGLTDNLDSELAFYLWPGLEV</sequence>
<evidence type="ECO:0000256" key="2">
    <source>
        <dbReference type="ARBA" id="ARBA00022723"/>
    </source>
</evidence>
<evidence type="ECO:0000256" key="7">
    <source>
        <dbReference type="SAM" id="MobiDB-lite"/>
    </source>
</evidence>
<gene>
    <name evidence="9" type="ORF">A1O1_02198</name>
</gene>
<dbReference type="InterPro" id="IPR007219">
    <property type="entry name" value="XnlR_reg_dom"/>
</dbReference>
<dbReference type="Pfam" id="PF04082">
    <property type="entry name" value="Fungal_trans"/>
    <property type="match status" value="1"/>
</dbReference>
<accession>W9YVU2</accession>
<keyword evidence="3" id="KW-0805">Transcription regulation</keyword>
<dbReference type="RefSeq" id="XP_007721299.1">
    <property type="nucleotide sequence ID" value="XM_007723109.1"/>
</dbReference>
<dbReference type="PROSITE" id="PS50048">
    <property type="entry name" value="ZN2_CY6_FUNGAL_2"/>
    <property type="match status" value="1"/>
</dbReference>
<dbReference type="Gene3D" id="4.10.240.10">
    <property type="entry name" value="Zn(2)-C6 fungal-type DNA-binding domain"/>
    <property type="match status" value="1"/>
</dbReference>
<dbReference type="HOGENOM" id="CLU_011335_0_0_1"/>
<dbReference type="SUPFAM" id="SSF57701">
    <property type="entry name" value="Zn2/Cys6 DNA-binding domain"/>
    <property type="match status" value="1"/>
</dbReference>
<dbReference type="PROSITE" id="PS00463">
    <property type="entry name" value="ZN2_CY6_FUNGAL_1"/>
    <property type="match status" value="1"/>
</dbReference>